<evidence type="ECO:0000313" key="2">
    <source>
        <dbReference type="Proteomes" id="UP001293254"/>
    </source>
</evidence>
<accession>A0AAE1YPR0</accession>
<reference evidence="1" key="1">
    <citation type="submission" date="2020-06" db="EMBL/GenBank/DDBJ databases">
        <authorList>
            <person name="Li T."/>
            <person name="Hu X."/>
            <person name="Zhang T."/>
            <person name="Song X."/>
            <person name="Zhang H."/>
            <person name="Dai N."/>
            <person name="Sheng W."/>
            <person name="Hou X."/>
            <person name="Wei L."/>
        </authorList>
    </citation>
    <scope>NUCLEOTIDE SEQUENCE</scope>
    <source>
        <strain evidence="1">3651</strain>
        <tissue evidence="1">Leaf</tissue>
    </source>
</reference>
<comment type="caution">
    <text evidence="1">The sequence shown here is derived from an EMBL/GenBank/DDBJ whole genome shotgun (WGS) entry which is preliminary data.</text>
</comment>
<dbReference type="AlphaFoldDB" id="A0AAE1YPR0"/>
<name>A0AAE1YPR0_9LAMI</name>
<dbReference type="Proteomes" id="UP001293254">
    <property type="component" value="Unassembled WGS sequence"/>
</dbReference>
<keyword evidence="2" id="KW-1185">Reference proteome</keyword>
<protein>
    <submittedName>
        <fullName evidence="1">Uncharacterized protein</fullName>
    </submittedName>
</protein>
<sequence length="141" mass="16225">MNIVISNQLPINGKRWIQTAFLLLDFSKHQHKGNKKTQIEGSTFNVYIKKTHLSVENKGLKELAFRILEICNLLSVGFRKLPQIRILQNWIFGECWRSYGGADLNKGGPSGALRRLRAERGRLQRDVRICLATKTRVGFFQ</sequence>
<evidence type="ECO:0000313" key="1">
    <source>
        <dbReference type="EMBL" id="KAK4433643.1"/>
    </source>
</evidence>
<reference evidence="1" key="2">
    <citation type="journal article" date="2024" name="Plant">
        <title>Genomic evolution and insights into agronomic trait innovations of Sesamum species.</title>
        <authorList>
            <person name="Miao H."/>
            <person name="Wang L."/>
            <person name="Qu L."/>
            <person name="Liu H."/>
            <person name="Sun Y."/>
            <person name="Le M."/>
            <person name="Wang Q."/>
            <person name="Wei S."/>
            <person name="Zheng Y."/>
            <person name="Lin W."/>
            <person name="Duan Y."/>
            <person name="Cao H."/>
            <person name="Xiong S."/>
            <person name="Wang X."/>
            <person name="Wei L."/>
            <person name="Li C."/>
            <person name="Ma Q."/>
            <person name="Ju M."/>
            <person name="Zhao R."/>
            <person name="Li G."/>
            <person name="Mu C."/>
            <person name="Tian Q."/>
            <person name="Mei H."/>
            <person name="Zhang T."/>
            <person name="Gao T."/>
            <person name="Zhang H."/>
        </authorList>
    </citation>
    <scope>NUCLEOTIDE SEQUENCE</scope>
    <source>
        <strain evidence="1">3651</strain>
    </source>
</reference>
<organism evidence="1 2">
    <name type="scientific">Sesamum alatum</name>
    <dbReference type="NCBI Taxonomy" id="300844"/>
    <lineage>
        <taxon>Eukaryota</taxon>
        <taxon>Viridiplantae</taxon>
        <taxon>Streptophyta</taxon>
        <taxon>Embryophyta</taxon>
        <taxon>Tracheophyta</taxon>
        <taxon>Spermatophyta</taxon>
        <taxon>Magnoliopsida</taxon>
        <taxon>eudicotyledons</taxon>
        <taxon>Gunneridae</taxon>
        <taxon>Pentapetalae</taxon>
        <taxon>asterids</taxon>
        <taxon>lamiids</taxon>
        <taxon>Lamiales</taxon>
        <taxon>Pedaliaceae</taxon>
        <taxon>Sesamum</taxon>
    </lineage>
</organism>
<proteinExistence type="predicted"/>
<gene>
    <name evidence="1" type="ORF">Salat_0527000</name>
</gene>
<dbReference type="EMBL" id="JACGWO010000002">
    <property type="protein sequence ID" value="KAK4433643.1"/>
    <property type="molecule type" value="Genomic_DNA"/>
</dbReference>